<dbReference type="Proteomes" id="UP001352852">
    <property type="component" value="Unassembled WGS sequence"/>
</dbReference>
<gene>
    <name evidence="1" type="ORF">CHARACLAT_006261</name>
</gene>
<keyword evidence="2" id="KW-1185">Reference proteome</keyword>
<sequence>MLFIQEKDAHDSSHFSKKIAAEPCLYTERALIMFFHCGQPESGWSAAIFLPNVYHGCCWQPLPGYGPTYTEHLSAPTGQYCIISAGEENNSAPSLGGGCTRIQDASKNLYIITQGGKFSKYRNAQ</sequence>
<evidence type="ECO:0000313" key="1">
    <source>
        <dbReference type="EMBL" id="MED6286458.1"/>
    </source>
</evidence>
<dbReference type="EMBL" id="JAHUTJ010057701">
    <property type="protein sequence ID" value="MED6286458.1"/>
    <property type="molecule type" value="Genomic_DNA"/>
</dbReference>
<name>A0ABU7EGT7_9TELE</name>
<proteinExistence type="predicted"/>
<comment type="caution">
    <text evidence="1">The sequence shown here is derived from an EMBL/GenBank/DDBJ whole genome shotgun (WGS) entry which is preliminary data.</text>
</comment>
<organism evidence="1 2">
    <name type="scientific">Characodon lateralis</name>
    <dbReference type="NCBI Taxonomy" id="208331"/>
    <lineage>
        <taxon>Eukaryota</taxon>
        <taxon>Metazoa</taxon>
        <taxon>Chordata</taxon>
        <taxon>Craniata</taxon>
        <taxon>Vertebrata</taxon>
        <taxon>Euteleostomi</taxon>
        <taxon>Actinopterygii</taxon>
        <taxon>Neopterygii</taxon>
        <taxon>Teleostei</taxon>
        <taxon>Neoteleostei</taxon>
        <taxon>Acanthomorphata</taxon>
        <taxon>Ovalentaria</taxon>
        <taxon>Atherinomorphae</taxon>
        <taxon>Cyprinodontiformes</taxon>
        <taxon>Goodeidae</taxon>
        <taxon>Characodon</taxon>
    </lineage>
</organism>
<accession>A0ABU7EGT7</accession>
<evidence type="ECO:0000313" key="2">
    <source>
        <dbReference type="Proteomes" id="UP001352852"/>
    </source>
</evidence>
<protein>
    <submittedName>
        <fullName evidence="1">Uncharacterized protein</fullName>
    </submittedName>
</protein>
<reference evidence="1 2" key="1">
    <citation type="submission" date="2021-06" db="EMBL/GenBank/DDBJ databases">
        <authorList>
            <person name="Palmer J.M."/>
        </authorList>
    </citation>
    <scope>NUCLEOTIDE SEQUENCE [LARGE SCALE GENOMIC DNA]</scope>
    <source>
        <strain evidence="1 2">CL_MEX2019</strain>
        <tissue evidence="1">Muscle</tissue>
    </source>
</reference>